<organism evidence="1 2">
    <name type="scientific">Faecalibacter macacae</name>
    <dbReference type="NCBI Taxonomy" id="1859289"/>
    <lineage>
        <taxon>Bacteria</taxon>
        <taxon>Pseudomonadati</taxon>
        <taxon>Bacteroidota</taxon>
        <taxon>Flavobacteriia</taxon>
        <taxon>Flavobacteriales</taxon>
        <taxon>Weeksellaceae</taxon>
        <taxon>Faecalibacter</taxon>
    </lineage>
</organism>
<gene>
    <name evidence="1" type="ORF">EAH69_09660</name>
</gene>
<dbReference type="Proteomes" id="UP000275348">
    <property type="component" value="Unassembled WGS sequence"/>
</dbReference>
<proteinExistence type="predicted"/>
<dbReference type="EMBL" id="RDOJ01000013">
    <property type="protein sequence ID" value="RLZ08571.1"/>
    <property type="molecule type" value="Genomic_DNA"/>
</dbReference>
<name>A0A3L9M6Z5_9FLAO</name>
<accession>A0A3L9M6Z5</accession>
<keyword evidence="2" id="KW-1185">Reference proteome</keyword>
<sequence>MKIKFTNEQLLLTLNYDTNVRQVFSLYERCLIHKVIHRDQVLPTDLFTKIKDLLLKIKIQNYKPKYFTWVENIDKGGFVLLETKIKESWNYLK</sequence>
<dbReference type="AlphaFoldDB" id="A0A3L9M6Z5"/>
<reference evidence="1 2" key="1">
    <citation type="submission" date="2018-10" db="EMBL/GenBank/DDBJ databases">
        <authorList>
            <person name="Chen X."/>
        </authorList>
    </citation>
    <scope>NUCLEOTIDE SEQUENCE [LARGE SCALE GENOMIC DNA]</scope>
    <source>
        <strain evidence="1 2">YIM 102668</strain>
    </source>
</reference>
<protein>
    <submittedName>
        <fullName evidence="1">Uncharacterized protein</fullName>
    </submittedName>
</protein>
<evidence type="ECO:0000313" key="1">
    <source>
        <dbReference type="EMBL" id="RLZ08571.1"/>
    </source>
</evidence>
<evidence type="ECO:0000313" key="2">
    <source>
        <dbReference type="Proteomes" id="UP000275348"/>
    </source>
</evidence>
<comment type="caution">
    <text evidence="1">The sequence shown here is derived from an EMBL/GenBank/DDBJ whole genome shotgun (WGS) entry which is preliminary data.</text>
</comment>